<comment type="similarity">
    <text evidence="1 6">Belongs to the SecB family.</text>
</comment>
<keyword evidence="4 6" id="KW-0811">Translocation</keyword>
<name>A0A3S0IGP3_9PROT</name>
<evidence type="ECO:0000256" key="2">
    <source>
        <dbReference type="ARBA" id="ARBA00022448"/>
    </source>
</evidence>
<dbReference type="PANTHER" id="PTHR36918">
    <property type="match status" value="1"/>
</dbReference>
<evidence type="ECO:0000313" key="7">
    <source>
        <dbReference type="EMBL" id="RTR22093.1"/>
    </source>
</evidence>
<keyword evidence="3 6" id="KW-0653">Protein transport</keyword>
<gene>
    <name evidence="6 7" type="primary">secB</name>
    <name evidence="7" type="ORF">EJ903_07510</name>
</gene>
<dbReference type="HAMAP" id="MF_00821">
    <property type="entry name" value="SecB"/>
    <property type="match status" value="1"/>
</dbReference>
<dbReference type="Proteomes" id="UP000277007">
    <property type="component" value="Unassembled WGS sequence"/>
</dbReference>
<dbReference type="PANTHER" id="PTHR36918:SF1">
    <property type="entry name" value="PROTEIN-EXPORT PROTEIN SECB"/>
    <property type="match status" value="1"/>
</dbReference>
<dbReference type="AlphaFoldDB" id="A0A3S0IGP3"/>
<organism evidence="7 8">
    <name type="scientific">Azospirillum griseum</name>
    <dbReference type="NCBI Taxonomy" id="2496639"/>
    <lineage>
        <taxon>Bacteria</taxon>
        <taxon>Pseudomonadati</taxon>
        <taxon>Pseudomonadota</taxon>
        <taxon>Alphaproteobacteria</taxon>
        <taxon>Rhodospirillales</taxon>
        <taxon>Azospirillaceae</taxon>
        <taxon>Azospirillum</taxon>
    </lineage>
</organism>
<dbReference type="Pfam" id="PF02556">
    <property type="entry name" value="SecB"/>
    <property type="match status" value="1"/>
</dbReference>
<evidence type="ECO:0000256" key="4">
    <source>
        <dbReference type="ARBA" id="ARBA00023010"/>
    </source>
</evidence>
<evidence type="ECO:0000256" key="1">
    <source>
        <dbReference type="ARBA" id="ARBA00009990"/>
    </source>
</evidence>
<dbReference type="GO" id="GO:0051262">
    <property type="term" value="P:protein tetramerization"/>
    <property type="evidence" value="ECO:0007669"/>
    <property type="project" value="InterPro"/>
</dbReference>
<dbReference type="EMBL" id="RXMA01000005">
    <property type="protein sequence ID" value="RTR22093.1"/>
    <property type="molecule type" value="Genomic_DNA"/>
</dbReference>
<dbReference type="NCBIfam" id="TIGR00809">
    <property type="entry name" value="secB"/>
    <property type="match status" value="1"/>
</dbReference>
<protein>
    <recommendedName>
        <fullName evidence="6">Protein-export protein SecB</fullName>
    </recommendedName>
</protein>
<dbReference type="InterPro" id="IPR003708">
    <property type="entry name" value="SecB"/>
</dbReference>
<dbReference type="PRINTS" id="PR01594">
    <property type="entry name" value="SECBCHAPRONE"/>
</dbReference>
<evidence type="ECO:0000256" key="3">
    <source>
        <dbReference type="ARBA" id="ARBA00022927"/>
    </source>
</evidence>
<keyword evidence="8" id="KW-1185">Reference proteome</keyword>
<dbReference type="InterPro" id="IPR035958">
    <property type="entry name" value="SecB-like_sf"/>
</dbReference>
<accession>A0A3S0IGP3</accession>
<dbReference type="GO" id="GO:0005737">
    <property type="term" value="C:cytoplasm"/>
    <property type="evidence" value="ECO:0007669"/>
    <property type="project" value="UniProtKB-SubCell"/>
</dbReference>
<keyword evidence="6" id="KW-0963">Cytoplasm</keyword>
<comment type="function">
    <text evidence="6">One of the proteins required for the normal export of preproteins out of the cell cytoplasm. It is a molecular chaperone that binds to a subset of precursor proteins, maintaining them in a translocation-competent state. It also specifically binds to its receptor SecA.</text>
</comment>
<comment type="caution">
    <text evidence="7">The sequence shown here is derived from an EMBL/GenBank/DDBJ whole genome shotgun (WGS) entry which is preliminary data.</text>
</comment>
<dbReference type="NCBIfam" id="NF004392">
    <property type="entry name" value="PRK05751.1-3"/>
    <property type="match status" value="1"/>
</dbReference>
<dbReference type="GO" id="GO:0051082">
    <property type="term" value="F:unfolded protein binding"/>
    <property type="evidence" value="ECO:0007669"/>
    <property type="project" value="InterPro"/>
</dbReference>
<evidence type="ECO:0000256" key="5">
    <source>
        <dbReference type="ARBA" id="ARBA00023186"/>
    </source>
</evidence>
<reference evidence="7 8" key="1">
    <citation type="submission" date="2018-12" db="EMBL/GenBank/DDBJ databases">
        <authorList>
            <person name="Yang Y."/>
        </authorList>
    </citation>
    <scope>NUCLEOTIDE SEQUENCE [LARGE SCALE GENOMIC DNA]</scope>
    <source>
        <strain evidence="7 8">L-25-5w-1</strain>
    </source>
</reference>
<keyword evidence="2 6" id="KW-0813">Transport</keyword>
<comment type="subcellular location">
    <subcellularLocation>
        <location evidence="6">Cytoplasm</location>
    </subcellularLocation>
</comment>
<sequence>MSDQQSNDADQSQASSLPMNILAQYVKDFSFENPNAPQSLLPNQPQPQVSIGVDVQAQAVGEDIYEVILQLRCEARQEDSVAFLVELSYGALFQLPGLPKEHHRPVLMIEGPRMLFPFARSIISTATREGGYPPLMINPIDFADLYRRQGQAANAEQPSQPPF</sequence>
<proteinExistence type="inferred from homology"/>
<evidence type="ECO:0000313" key="8">
    <source>
        <dbReference type="Proteomes" id="UP000277007"/>
    </source>
</evidence>
<dbReference type="OrthoDB" id="9795145at2"/>
<dbReference type="GO" id="GO:0006457">
    <property type="term" value="P:protein folding"/>
    <property type="evidence" value="ECO:0007669"/>
    <property type="project" value="UniProtKB-UniRule"/>
</dbReference>
<dbReference type="Gene3D" id="3.10.420.10">
    <property type="entry name" value="SecB-like"/>
    <property type="match status" value="1"/>
</dbReference>
<keyword evidence="5 6" id="KW-0143">Chaperone</keyword>
<comment type="subunit">
    <text evidence="6">Homotetramer, a dimer of dimers. One homotetramer interacts with 1 SecA dimer.</text>
</comment>
<dbReference type="SUPFAM" id="SSF54611">
    <property type="entry name" value="SecB-like"/>
    <property type="match status" value="1"/>
</dbReference>
<dbReference type="GO" id="GO:0015031">
    <property type="term" value="P:protein transport"/>
    <property type="evidence" value="ECO:0007669"/>
    <property type="project" value="UniProtKB-UniRule"/>
</dbReference>
<evidence type="ECO:0000256" key="6">
    <source>
        <dbReference type="HAMAP-Rule" id="MF_00821"/>
    </source>
</evidence>